<comment type="similarity">
    <text evidence="2 7">Belongs to the tetraspanin (TM4SF) family.</text>
</comment>
<reference evidence="8" key="4">
    <citation type="submission" date="2025-09" db="UniProtKB">
        <authorList>
            <consortium name="Ensembl"/>
        </authorList>
    </citation>
    <scope>IDENTIFICATION</scope>
    <source>
        <strain evidence="8">HSOK</strain>
    </source>
</reference>
<evidence type="ECO:0000313" key="8">
    <source>
        <dbReference type="Ensembl" id="ENSORLP00015026021.1"/>
    </source>
</evidence>
<dbReference type="PANTHER" id="PTHR19282">
    <property type="entry name" value="TETRASPANIN"/>
    <property type="match status" value="1"/>
</dbReference>
<organism evidence="8 9">
    <name type="scientific">Oryzias latipes</name>
    <name type="common">Japanese rice fish</name>
    <name type="synonym">Japanese killifish</name>
    <dbReference type="NCBI Taxonomy" id="8090"/>
    <lineage>
        <taxon>Eukaryota</taxon>
        <taxon>Metazoa</taxon>
        <taxon>Chordata</taxon>
        <taxon>Craniata</taxon>
        <taxon>Vertebrata</taxon>
        <taxon>Euteleostomi</taxon>
        <taxon>Actinopterygii</taxon>
        <taxon>Neopterygii</taxon>
        <taxon>Teleostei</taxon>
        <taxon>Neoteleostei</taxon>
        <taxon>Acanthomorphata</taxon>
        <taxon>Ovalentaria</taxon>
        <taxon>Atherinomorphae</taxon>
        <taxon>Beloniformes</taxon>
        <taxon>Adrianichthyidae</taxon>
        <taxon>Oryziinae</taxon>
        <taxon>Oryzias</taxon>
    </lineage>
</organism>
<evidence type="ECO:0000256" key="3">
    <source>
        <dbReference type="ARBA" id="ARBA00022692"/>
    </source>
</evidence>
<accession>A0A3P9J1H6</accession>
<evidence type="ECO:0000256" key="6">
    <source>
        <dbReference type="PIRSR" id="PIRSR002419-1"/>
    </source>
</evidence>
<reference key="1">
    <citation type="journal article" date="2007" name="Nature">
        <title>The medaka draft genome and insights into vertebrate genome evolution.</title>
        <authorList>
            <person name="Kasahara M."/>
            <person name="Naruse K."/>
            <person name="Sasaki S."/>
            <person name="Nakatani Y."/>
            <person name="Qu W."/>
            <person name="Ahsan B."/>
            <person name="Yamada T."/>
            <person name="Nagayasu Y."/>
            <person name="Doi K."/>
            <person name="Kasai Y."/>
            <person name="Jindo T."/>
            <person name="Kobayashi D."/>
            <person name="Shimada A."/>
            <person name="Toyoda A."/>
            <person name="Kuroki Y."/>
            <person name="Fujiyama A."/>
            <person name="Sasaki T."/>
            <person name="Shimizu A."/>
            <person name="Asakawa S."/>
            <person name="Shimizu N."/>
            <person name="Hashimoto S."/>
            <person name="Yang J."/>
            <person name="Lee Y."/>
            <person name="Matsushima K."/>
            <person name="Sugano S."/>
            <person name="Sakaizumi M."/>
            <person name="Narita T."/>
            <person name="Ohishi K."/>
            <person name="Haga S."/>
            <person name="Ohta F."/>
            <person name="Nomoto H."/>
            <person name="Nogata K."/>
            <person name="Morishita T."/>
            <person name="Endo T."/>
            <person name="Shin-I T."/>
            <person name="Takeda H."/>
            <person name="Morishita S."/>
            <person name="Kohara Y."/>
        </authorList>
    </citation>
    <scope>NUCLEOTIDE SEQUENCE [LARGE SCALE GENOMIC DNA]</scope>
    <source>
        <strain>Hd-rR</strain>
    </source>
</reference>
<name>A0A3P9J1H6_ORYLA</name>
<dbReference type="PRINTS" id="PR00259">
    <property type="entry name" value="TMFOUR"/>
</dbReference>
<dbReference type="InterPro" id="IPR000301">
    <property type="entry name" value="Tetraspanin_animals"/>
</dbReference>
<evidence type="ECO:0000256" key="2">
    <source>
        <dbReference type="ARBA" id="ARBA00006840"/>
    </source>
</evidence>
<dbReference type="GO" id="GO:0016020">
    <property type="term" value="C:membrane"/>
    <property type="evidence" value="ECO:0007669"/>
    <property type="project" value="UniProtKB-SubCell"/>
</dbReference>
<dbReference type="InterPro" id="IPR018499">
    <property type="entry name" value="Tetraspanin/Peripherin"/>
</dbReference>
<evidence type="ECO:0000313" key="9">
    <source>
        <dbReference type="Proteomes" id="UP000265200"/>
    </source>
</evidence>
<dbReference type="Pfam" id="PF00335">
    <property type="entry name" value="Tetraspanin"/>
    <property type="match status" value="1"/>
</dbReference>
<comment type="subcellular location">
    <subcellularLocation>
        <location evidence="1 7">Membrane</location>
        <topology evidence="1 7">Multi-pass membrane protein</topology>
    </subcellularLocation>
</comment>
<dbReference type="SUPFAM" id="SSF48652">
    <property type="entry name" value="Tetraspanin"/>
    <property type="match status" value="1"/>
</dbReference>
<feature type="transmembrane region" description="Helical" evidence="7">
    <location>
        <begin position="25"/>
        <end position="43"/>
    </location>
</feature>
<dbReference type="Ensembl" id="ENSORLT00015003919.1">
    <property type="protein sequence ID" value="ENSORLP00015026021.1"/>
    <property type="gene ID" value="ENSORLG00015007449.1"/>
</dbReference>
<feature type="transmembrane region" description="Helical" evidence="7">
    <location>
        <begin position="177"/>
        <end position="203"/>
    </location>
</feature>
<comment type="caution">
    <text evidence="7">Lacks conserved residue(s) required for the propagation of feature annotation.</text>
</comment>
<keyword evidence="3 7" id="KW-0812">Transmembrane</keyword>
<dbReference type="InterPro" id="IPR008952">
    <property type="entry name" value="Tetraspanin_EC2_sf"/>
</dbReference>
<dbReference type="Gene3D" id="1.10.1450.10">
    <property type="entry name" value="Tetraspanin"/>
    <property type="match status" value="1"/>
</dbReference>
<evidence type="ECO:0000256" key="5">
    <source>
        <dbReference type="ARBA" id="ARBA00023136"/>
    </source>
</evidence>
<feature type="transmembrane region" description="Helical" evidence="7">
    <location>
        <begin position="55"/>
        <end position="79"/>
    </location>
</feature>
<keyword evidence="4 7" id="KW-1133">Transmembrane helix</keyword>
<reference evidence="8" key="3">
    <citation type="submission" date="2025-08" db="UniProtKB">
        <authorList>
            <consortium name="Ensembl"/>
        </authorList>
    </citation>
    <scope>IDENTIFICATION</scope>
    <source>
        <strain evidence="8">HSOK</strain>
    </source>
</reference>
<keyword evidence="5 7" id="KW-0472">Membrane</keyword>
<evidence type="ECO:0000256" key="1">
    <source>
        <dbReference type="ARBA" id="ARBA00004141"/>
    </source>
</evidence>
<protein>
    <recommendedName>
        <fullName evidence="7">Tetraspanin</fullName>
    </recommendedName>
</protein>
<reference evidence="8 9" key="2">
    <citation type="submission" date="2017-04" db="EMBL/GenBank/DDBJ databases">
        <title>CpG methylation of centromeres and impact of large insertions on vertebrate speciation.</title>
        <authorList>
            <person name="Ichikawa K."/>
            <person name="Yoshimura J."/>
            <person name="Morishita S."/>
        </authorList>
    </citation>
    <scope>NUCLEOTIDE SEQUENCE</scope>
    <source>
        <strain evidence="8 9">HSOK</strain>
    </source>
</reference>
<keyword evidence="6" id="KW-1015">Disulfide bond</keyword>
<dbReference type="PANTHER" id="PTHR19282:SF511">
    <property type="entry name" value="TETRASPANIN"/>
    <property type="match status" value="1"/>
</dbReference>
<dbReference type="PIRSF" id="PIRSF002419">
    <property type="entry name" value="Tetraspanin"/>
    <property type="match status" value="1"/>
</dbReference>
<dbReference type="Proteomes" id="UP000265200">
    <property type="component" value="Chromosome 19"/>
</dbReference>
<sequence length="214" mass="23488">MVIGVLQHSTYSQFGNFTGSSLSKISIVLIVVGVSIVLVSLLGHIGAFMENTSMLGSFICILIVILLLELLTGGAFYILHSRTALLKMNSDINRKTREAIYKYDPENRDPINRIQEKLSCCGADTYTDWYRSGGWAKQDAVPDSCCVVKKPGCGQQEEEINKKGCSMAIKLFLLKNIVWVGAVCIGLGITAVFGVLVGICLCLNIKRKNYQNLD</sequence>
<evidence type="ECO:0000256" key="7">
    <source>
        <dbReference type="RuleBase" id="RU361218"/>
    </source>
</evidence>
<feature type="disulfide bond" evidence="6">
    <location>
        <begin position="120"/>
        <end position="153"/>
    </location>
</feature>
<evidence type="ECO:0000256" key="4">
    <source>
        <dbReference type="ARBA" id="ARBA00022989"/>
    </source>
</evidence>
<proteinExistence type="inferred from homology"/>
<dbReference type="AlphaFoldDB" id="A0A3P9J1H6"/>